<feature type="transmembrane region" description="Helical" evidence="1">
    <location>
        <begin position="45"/>
        <end position="64"/>
    </location>
</feature>
<keyword evidence="3" id="KW-0378">Hydrolase</keyword>
<dbReference type="InterPro" id="IPR052710">
    <property type="entry name" value="CAAX_protease"/>
</dbReference>
<keyword evidence="3" id="KW-0482">Metalloprotease</keyword>
<dbReference type="GO" id="GO:0006508">
    <property type="term" value="P:proteolysis"/>
    <property type="evidence" value="ECO:0007669"/>
    <property type="project" value="UniProtKB-KW"/>
</dbReference>
<keyword evidence="1" id="KW-0812">Transmembrane</keyword>
<sequence>MNSRNKLMLKWIGILYILGTIIVATTVVSITFLLGKDISMDMLTHITSCVIYIIAGMITIKLYWGIIYKDFGNTKSLCSWIWKTIMFSIIYLIINILLTRLLYLLNNLMITHNEQIISGYDNSGIVTVLSVIAMCFMGPLVEEILFRYIYQNWLVSKMKMCNGIIAIVIVSISFGMIHSGLSVLELSYYSILGLILGLIYDHTDSITMVIMIHMINNTVGMLTD</sequence>
<dbReference type="RefSeq" id="WP_154301328.1">
    <property type="nucleotide sequence ID" value="NZ_WKRD01000012.1"/>
</dbReference>
<organism evidence="3 4">
    <name type="scientific">Lachnospira eligens</name>
    <dbReference type="NCBI Taxonomy" id="39485"/>
    <lineage>
        <taxon>Bacteria</taxon>
        <taxon>Bacillati</taxon>
        <taxon>Bacillota</taxon>
        <taxon>Clostridia</taxon>
        <taxon>Lachnospirales</taxon>
        <taxon>Lachnospiraceae</taxon>
        <taxon>Lachnospira</taxon>
    </lineage>
</organism>
<keyword evidence="1" id="KW-1133">Transmembrane helix</keyword>
<proteinExistence type="predicted"/>
<evidence type="ECO:0000256" key="1">
    <source>
        <dbReference type="SAM" id="Phobius"/>
    </source>
</evidence>
<dbReference type="Proteomes" id="UP000481964">
    <property type="component" value="Unassembled WGS sequence"/>
</dbReference>
<dbReference type="Pfam" id="PF02517">
    <property type="entry name" value="Rce1-like"/>
    <property type="match status" value="1"/>
</dbReference>
<keyword evidence="3" id="KW-0645">Protease</keyword>
<evidence type="ECO:0000313" key="4">
    <source>
        <dbReference type="Proteomes" id="UP000481964"/>
    </source>
</evidence>
<feature type="domain" description="CAAX prenyl protease 2/Lysostaphin resistance protein A-like" evidence="2">
    <location>
        <begin position="127"/>
        <end position="219"/>
    </location>
</feature>
<feature type="transmembrane region" description="Helical" evidence="1">
    <location>
        <begin position="85"/>
        <end position="105"/>
    </location>
</feature>
<feature type="transmembrane region" description="Helical" evidence="1">
    <location>
        <begin position="125"/>
        <end position="149"/>
    </location>
</feature>
<feature type="transmembrane region" description="Helical" evidence="1">
    <location>
        <begin position="161"/>
        <end position="181"/>
    </location>
</feature>
<dbReference type="EMBL" id="WKRD01000012">
    <property type="protein sequence ID" value="MSC58461.1"/>
    <property type="molecule type" value="Genomic_DNA"/>
</dbReference>
<dbReference type="GO" id="GO:0004175">
    <property type="term" value="F:endopeptidase activity"/>
    <property type="evidence" value="ECO:0007669"/>
    <property type="project" value="UniProtKB-ARBA"/>
</dbReference>
<reference evidence="3 4" key="1">
    <citation type="journal article" date="2019" name="Nat. Med.">
        <title>A library of human gut bacterial isolates paired with longitudinal multiomics data enables mechanistic microbiome research.</title>
        <authorList>
            <person name="Poyet M."/>
            <person name="Groussin M."/>
            <person name="Gibbons S.M."/>
            <person name="Avila-Pacheco J."/>
            <person name="Jiang X."/>
            <person name="Kearney S.M."/>
            <person name="Perrotta A.R."/>
            <person name="Berdy B."/>
            <person name="Zhao S."/>
            <person name="Lieberman T.D."/>
            <person name="Swanson P.K."/>
            <person name="Smith M."/>
            <person name="Roesemann S."/>
            <person name="Alexander J.E."/>
            <person name="Rich S.A."/>
            <person name="Livny J."/>
            <person name="Vlamakis H."/>
            <person name="Clish C."/>
            <person name="Bullock K."/>
            <person name="Deik A."/>
            <person name="Scott J."/>
            <person name="Pierce K.A."/>
            <person name="Xavier R.J."/>
            <person name="Alm E.J."/>
        </authorList>
    </citation>
    <scope>NUCLEOTIDE SEQUENCE [LARGE SCALE GENOMIC DNA]</scope>
    <source>
        <strain evidence="3 4">BIOML-A1</strain>
    </source>
</reference>
<dbReference type="PANTHER" id="PTHR36435:SF1">
    <property type="entry name" value="CAAX AMINO TERMINAL PROTEASE FAMILY PROTEIN"/>
    <property type="match status" value="1"/>
</dbReference>
<feature type="transmembrane region" description="Helical" evidence="1">
    <location>
        <begin position="12"/>
        <end position="33"/>
    </location>
</feature>
<dbReference type="GO" id="GO:0080120">
    <property type="term" value="P:CAAX-box protein maturation"/>
    <property type="evidence" value="ECO:0007669"/>
    <property type="project" value="UniProtKB-ARBA"/>
</dbReference>
<feature type="transmembrane region" description="Helical" evidence="1">
    <location>
        <begin position="187"/>
        <end position="212"/>
    </location>
</feature>
<dbReference type="PANTHER" id="PTHR36435">
    <property type="entry name" value="SLR1288 PROTEIN"/>
    <property type="match status" value="1"/>
</dbReference>
<evidence type="ECO:0000313" key="3">
    <source>
        <dbReference type="EMBL" id="MSC58461.1"/>
    </source>
</evidence>
<name>A0A7C9H589_9FIRM</name>
<keyword evidence="1" id="KW-0472">Membrane</keyword>
<comment type="caution">
    <text evidence="3">The sequence shown here is derived from an EMBL/GenBank/DDBJ whole genome shotgun (WGS) entry which is preliminary data.</text>
</comment>
<dbReference type="InterPro" id="IPR003675">
    <property type="entry name" value="Rce1/LyrA-like_dom"/>
</dbReference>
<accession>A0A7C9H589</accession>
<dbReference type="GO" id="GO:0008237">
    <property type="term" value="F:metallopeptidase activity"/>
    <property type="evidence" value="ECO:0007669"/>
    <property type="project" value="UniProtKB-KW"/>
</dbReference>
<evidence type="ECO:0000259" key="2">
    <source>
        <dbReference type="Pfam" id="PF02517"/>
    </source>
</evidence>
<protein>
    <submittedName>
        <fullName evidence="3">CPBP family intramembrane metalloprotease</fullName>
    </submittedName>
</protein>
<gene>
    <name evidence="3" type="ORF">GKE48_13560</name>
</gene>
<dbReference type="AlphaFoldDB" id="A0A7C9H589"/>